<keyword evidence="5" id="KW-0449">Lipoprotein</keyword>
<sequence length="217" mass="24928">MQKKTILNTALSITLALASFSLFAHGSHSHSHPQSEKAIQASNGIFNDNEVKDRKLSDWQGVWESINPLLLNGKLDAVLEHKAQKNKDKSVDEYREYYKKGYATDIDMIGIENNIIEFTQNGVVNSCHYAYSGYKILNYASGKKGVRYLFECQDANSKAPKYIQFSDHIIEPQPSGHFHLYMGNESQEKLLEKLDNWPTYYPYSLTDEQIVHEMLYH</sequence>
<dbReference type="Gene3D" id="2.40.128.20">
    <property type="match status" value="1"/>
</dbReference>
<dbReference type="AlphaFoldDB" id="A0A1B7K2T9"/>
<evidence type="ECO:0000256" key="1">
    <source>
        <dbReference type="ARBA" id="ARBA00022729"/>
    </source>
</evidence>
<evidence type="ECO:0000313" key="5">
    <source>
        <dbReference type="EMBL" id="OAT54466.1"/>
    </source>
</evidence>
<reference evidence="5 6" key="1">
    <citation type="submission" date="2016-04" db="EMBL/GenBank/DDBJ databases">
        <title>ATOL: Assembling a taxonomically balanced genome-scale reconstruction of the evolutionary history of the Enterobacteriaceae.</title>
        <authorList>
            <person name="Plunkett G.III."/>
            <person name="Neeno-Eckwall E.C."/>
            <person name="Glasner J.D."/>
            <person name="Perna N.T."/>
        </authorList>
    </citation>
    <scope>NUCLEOTIDE SEQUENCE [LARGE SCALE GENOMIC DNA]</scope>
    <source>
        <strain evidence="5 6">ATCC 35613</strain>
    </source>
</reference>
<keyword evidence="1 3" id="KW-0732">Signal</keyword>
<keyword evidence="2" id="KW-0862">Zinc</keyword>
<proteinExistence type="predicted"/>
<organism evidence="5 6">
    <name type="scientific">Providencia heimbachae ATCC 35613</name>
    <dbReference type="NCBI Taxonomy" id="1354272"/>
    <lineage>
        <taxon>Bacteria</taxon>
        <taxon>Pseudomonadati</taxon>
        <taxon>Pseudomonadota</taxon>
        <taxon>Gammaproteobacteria</taxon>
        <taxon>Enterobacterales</taxon>
        <taxon>Morganellaceae</taxon>
        <taxon>Providencia</taxon>
    </lineage>
</organism>
<dbReference type="SUPFAM" id="SSF50814">
    <property type="entry name" value="Lipocalins"/>
    <property type="match status" value="1"/>
</dbReference>
<feature type="signal peptide" evidence="3">
    <location>
        <begin position="1"/>
        <end position="24"/>
    </location>
</feature>
<dbReference type="InterPro" id="IPR015304">
    <property type="entry name" value="ZinT_dom"/>
</dbReference>
<evidence type="ECO:0000259" key="4">
    <source>
        <dbReference type="Pfam" id="PF09223"/>
    </source>
</evidence>
<dbReference type="PATRIC" id="fig|1354272.4.peg.472"/>
<dbReference type="OrthoDB" id="9810636at2"/>
<feature type="chain" id="PRO_5008595783" evidence="3">
    <location>
        <begin position="25"/>
        <end position="217"/>
    </location>
</feature>
<evidence type="ECO:0000256" key="3">
    <source>
        <dbReference type="SAM" id="SignalP"/>
    </source>
</evidence>
<dbReference type="RefSeq" id="WP_068907334.1">
    <property type="nucleotide sequence ID" value="NZ_LXEW01000010.1"/>
</dbReference>
<feature type="domain" description="ZinT" evidence="4">
    <location>
        <begin position="40"/>
        <end position="217"/>
    </location>
</feature>
<name>A0A1B7K2T9_9GAMM</name>
<protein>
    <submittedName>
        <fullName evidence="5">Putative zinc-binding lipoprotein</fullName>
    </submittedName>
</protein>
<evidence type="ECO:0000256" key="2">
    <source>
        <dbReference type="ARBA" id="ARBA00022833"/>
    </source>
</evidence>
<evidence type="ECO:0000313" key="6">
    <source>
        <dbReference type="Proteomes" id="UP000078224"/>
    </source>
</evidence>
<dbReference type="Proteomes" id="UP000078224">
    <property type="component" value="Unassembled WGS sequence"/>
</dbReference>
<dbReference type="GO" id="GO:0008270">
    <property type="term" value="F:zinc ion binding"/>
    <property type="evidence" value="ECO:0007669"/>
    <property type="project" value="InterPro"/>
</dbReference>
<accession>A0A1B7K2T9</accession>
<dbReference type="EMBL" id="LXEW01000010">
    <property type="protein sequence ID" value="OAT54466.1"/>
    <property type="molecule type" value="Genomic_DNA"/>
</dbReference>
<comment type="caution">
    <text evidence="5">The sequence shown here is derived from an EMBL/GenBank/DDBJ whole genome shotgun (WGS) entry which is preliminary data.</text>
</comment>
<dbReference type="InterPro" id="IPR012674">
    <property type="entry name" value="Calycin"/>
</dbReference>
<gene>
    <name evidence="5" type="ORF">M998_0457</name>
</gene>
<dbReference type="Pfam" id="PF09223">
    <property type="entry name" value="ZinT"/>
    <property type="match status" value="1"/>
</dbReference>
<keyword evidence="6" id="KW-1185">Reference proteome</keyword>
<dbReference type="NCBIfam" id="NF007639">
    <property type="entry name" value="PRK10306.1"/>
    <property type="match status" value="1"/>
</dbReference>